<evidence type="ECO:0000313" key="1">
    <source>
        <dbReference type="EMBL" id="NLR68507.1"/>
    </source>
</evidence>
<dbReference type="RefSeq" id="WP_168874474.1">
    <property type="nucleotide sequence ID" value="NZ_JABAIA010000004.1"/>
</dbReference>
<organism evidence="1 2">
    <name type="scientific">Chitinophaga varians</name>
    <dbReference type="NCBI Taxonomy" id="2202339"/>
    <lineage>
        <taxon>Bacteria</taxon>
        <taxon>Pseudomonadati</taxon>
        <taxon>Bacteroidota</taxon>
        <taxon>Chitinophagia</taxon>
        <taxon>Chitinophagales</taxon>
        <taxon>Chitinophagaceae</taxon>
        <taxon>Chitinophaga</taxon>
    </lineage>
</organism>
<name>A0A847S6S3_9BACT</name>
<evidence type="ECO:0000313" key="2">
    <source>
        <dbReference type="Proteomes" id="UP000570474"/>
    </source>
</evidence>
<keyword evidence="2" id="KW-1185">Reference proteome</keyword>
<protein>
    <recommendedName>
        <fullName evidence="3">RteC protein</fullName>
    </recommendedName>
</protein>
<dbReference type="Pfam" id="PF09357">
    <property type="entry name" value="RteC"/>
    <property type="match status" value="1"/>
</dbReference>
<dbReference type="Proteomes" id="UP000570474">
    <property type="component" value="Unassembled WGS sequence"/>
</dbReference>
<comment type="caution">
    <text evidence="1">The sequence shown here is derived from an EMBL/GenBank/DDBJ whole genome shotgun (WGS) entry which is preliminary data.</text>
</comment>
<gene>
    <name evidence="1" type="ORF">HGH92_29655</name>
</gene>
<proteinExistence type="predicted"/>
<accession>A0A847S6S3</accession>
<evidence type="ECO:0008006" key="3">
    <source>
        <dbReference type="Google" id="ProtNLM"/>
    </source>
</evidence>
<dbReference type="InterPro" id="IPR018534">
    <property type="entry name" value="Tet_reg_excision_RteC"/>
</dbReference>
<dbReference type="AlphaFoldDB" id="A0A847S6S3"/>
<dbReference type="EMBL" id="JABAIA010000004">
    <property type="protein sequence ID" value="NLR68507.1"/>
    <property type="molecule type" value="Genomic_DNA"/>
</dbReference>
<reference evidence="1 2" key="1">
    <citation type="submission" date="2020-04" db="EMBL/GenBank/DDBJ databases">
        <authorList>
            <person name="Yin C."/>
        </authorList>
    </citation>
    <scope>NUCLEOTIDE SEQUENCE [LARGE SCALE GENOMIC DNA]</scope>
    <source>
        <strain evidence="1 2">Ae27</strain>
    </source>
</reference>
<sequence>MEQFCKSQYAKLQSELEENTRSMASAIQKAEAAVAISKNHLNILKEFISNYKFNDTEERILFHKTYKPLFLLELLYYQRLFEIESNFPINNTESAISFYKKELSQINYYFDRHNFLHVYFQTGKTVFDPAMFGNTGERIPLFNEYDEGDGHFSNPFSYRLAKFHAYQNLTAYIANLVISLEKGEKAITPSEFDKLPKVFWRSSKASFYEVVLGMVEDGLITGNIQTAMEYLGFCLGIKPGNYWSYFQAMRIRTKDRTPVLKSMIKSVERRWDLQDEFPQQRK</sequence>